<dbReference type="Proteomes" id="UP000239898">
    <property type="component" value="Unassembled WGS sequence"/>
</dbReference>
<sequence>MAPGHVQGGVGRAARRGDGVVLQPAHLVGHRLQRATRHARAQVKGLRLLGRRMHRVRRIGPPALPRIRADLRQPLGLGLGRRAQPRRQDRTGRPQGGRPQRRRIAFDPPSPHSAAACAAPSACRPCAASAPLRSTPNEGRL</sequence>
<evidence type="ECO:0000313" key="2">
    <source>
        <dbReference type="EMBL" id="PPT92259.1"/>
    </source>
</evidence>
<dbReference type="AlphaFoldDB" id="A0A2S6ZJA2"/>
<dbReference type="RefSeq" id="WP_386272997.1">
    <property type="nucleotide sequence ID" value="NZ_JBHSXW010000001.1"/>
</dbReference>
<evidence type="ECO:0000313" key="3">
    <source>
        <dbReference type="Proteomes" id="UP000239898"/>
    </source>
</evidence>
<feature type="region of interest" description="Disordered" evidence="1">
    <location>
        <begin position="60"/>
        <end position="117"/>
    </location>
</feature>
<proteinExistence type="predicted"/>
<name>A0A2S6ZJA2_9XANT</name>
<reference evidence="2 3" key="1">
    <citation type="submission" date="2016-08" db="EMBL/GenBank/DDBJ databases">
        <title>Evolution of the type three secretion system and type three effector repertoires in Xanthomonas.</title>
        <authorList>
            <person name="Merda D."/>
            <person name="Briand M."/>
            <person name="Bosis E."/>
            <person name="Rousseau C."/>
            <person name="Portier P."/>
            <person name="Jacques M.-A."/>
            <person name="Fischer-Le Saux M."/>
        </authorList>
    </citation>
    <scope>NUCLEOTIDE SEQUENCE [LARGE SCALE GENOMIC DNA]</scope>
    <source>
        <strain evidence="2 3">CFBP 4691</strain>
    </source>
</reference>
<protein>
    <submittedName>
        <fullName evidence="2">Uncharacterized protein</fullName>
    </submittedName>
</protein>
<keyword evidence="3" id="KW-1185">Reference proteome</keyword>
<dbReference type="EMBL" id="MIGX01000012">
    <property type="protein sequence ID" value="PPT92259.1"/>
    <property type="molecule type" value="Genomic_DNA"/>
</dbReference>
<feature type="compositionally biased region" description="Low complexity" evidence="1">
    <location>
        <begin position="72"/>
        <end position="82"/>
    </location>
</feature>
<organism evidence="2 3">
    <name type="scientific">Xanthomonas theicola</name>
    <dbReference type="NCBI Taxonomy" id="56464"/>
    <lineage>
        <taxon>Bacteria</taxon>
        <taxon>Pseudomonadati</taxon>
        <taxon>Pseudomonadota</taxon>
        <taxon>Gammaproteobacteria</taxon>
        <taxon>Lysobacterales</taxon>
        <taxon>Lysobacteraceae</taxon>
        <taxon>Xanthomonas</taxon>
    </lineage>
</organism>
<evidence type="ECO:0000256" key="1">
    <source>
        <dbReference type="SAM" id="MobiDB-lite"/>
    </source>
</evidence>
<gene>
    <name evidence="2" type="ORF">XthCFBP4691_04575</name>
</gene>
<accession>A0A2S6ZJA2</accession>
<comment type="caution">
    <text evidence="2">The sequence shown here is derived from an EMBL/GenBank/DDBJ whole genome shotgun (WGS) entry which is preliminary data.</text>
</comment>